<dbReference type="GO" id="GO:0005743">
    <property type="term" value="C:mitochondrial inner membrane"/>
    <property type="evidence" value="ECO:0007669"/>
    <property type="project" value="UniProtKB-ARBA"/>
</dbReference>
<dbReference type="GO" id="GO:0016491">
    <property type="term" value="F:oxidoreductase activity"/>
    <property type="evidence" value="ECO:0007669"/>
    <property type="project" value="InterPro"/>
</dbReference>
<dbReference type="CDD" id="cd03064">
    <property type="entry name" value="TRX_Fd_NuoE"/>
    <property type="match status" value="1"/>
</dbReference>
<feature type="region of interest" description="Disordered" evidence="9">
    <location>
        <begin position="223"/>
        <end position="334"/>
    </location>
</feature>
<evidence type="ECO:0000256" key="7">
    <source>
        <dbReference type="ARBA" id="ARBA00023027"/>
    </source>
</evidence>
<organism evidence="10 11">
    <name type="scientific">Candida oxycetoniae</name>
    <dbReference type="NCBI Taxonomy" id="497107"/>
    <lineage>
        <taxon>Eukaryota</taxon>
        <taxon>Fungi</taxon>
        <taxon>Dikarya</taxon>
        <taxon>Ascomycota</taxon>
        <taxon>Saccharomycotina</taxon>
        <taxon>Pichiomycetes</taxon>
        <taxon>Debaryomycetaceae</taxon>
        <taxon>Candida/Lodderomyces clade</taxon>
        <taxon>Candida</taxon>
    </lineage>
</organism>
<keyword evidence="3" id="KW-0479">Metal-binding</keyword>
<dbReference type="InterPro" id="IPR036249">
    <property type="entry name" value="Thioredoxin-like_sf"/>
</dbReference>
<keyword evidence="2" id="KW-0001">2Fe-2S</keyword>
<evidence type="ECO:0000313" key="11">
    <source>
        <dbReference type="Proteomes" id="UP001202479"/>
    </source>
</evidence>
<keyword evidence="11" id="KW-1185">Reference proteome</keyword>
<evidence type="ECO:0000313" key="10">
    <source>
        <dbReference type="EMBL" id="KAI3402382.1"/>
    </source>
</evidence>
<keyword evidence="5" id="KW-0408">Iron</keyword>
<comment type="caution">
    <text evidence="10">The sequence shown here is derived from an EMBL/GenBank/DDBJ whole genome shotgun (WGS) entry which is preliminary data.</text>
</comment>
<evidence type="ECO:0000256" key="2">
    <source>
        <dbReference type="ARBA" id="ARBA00022714"/>
    </source>
</evidence>
<evidence type="ECO:0000256" key="5">
    <source>
        <dbReference type="ARBA" id="ARBA00023004"/>
    </source>
</evidence>
<dbReference type="NCBIfam" id="TIGR01958">
    <property type="entry name" value="nuoE_fam"/>
    <property type="match status" value="1"/>
</dbReference>
<gene>
    <name evidence="10" type="ORF">KGF56_004790</name>
</gene>
<dbReference type="PANTHER" id="PTHR10371">
    <property type="entry name" value="NADH DEHYDROGENASE UBIQUINONE FLAVOPROTEIN 2, MITOCHONDRIAL"/>
    <property type="match status" value="1"/>
</dbReference>
<dbReference type="PROSITE" id="PS01099">
    <property type="entry name" value="COMPLEX1_24K"/>
    <property type="match status" value="1"/>
</dbReference>
<reference evidence="10" key="1">
    <citation type="journal article" date="2022" name="DNA Res.">
        <title>Genome analysis of five recently described species of the CUG-Ser clade uncovers Candida theae as a new hybrid lineage with pathogenic potential in the Candida parapsilosis species complex.</title>
        <authorList>
            <person name="Mixao V."/>
            <person name="Del Olmo V."/>
            <person name="Hegedusova E."/>
            <person name="Saus E."/>
            <person name="Pryszcz L."/>
            <person name="Cillingova A."/>
            <person name="Nosek J."/>
            <person name="Gabaldon T."/>
        </authorList>
    </citation>
    <scope>NUCLEOTIDE SEQUENCE</scope>
    <source>
        <strain evidence="10">CBS 10844</strain>
    </source>
</reference>
<evidence type="ECO:0000256" key="8">
    <source>
        <dbReference type="ARBA" id="ARBA00034078"/>
    </source>
</evidence>
<dbReference type="GO" id="GO:0006120">
    <property type="term" value="P:mitochondrial electron transport, NADH to ubiquinone"/>
    <property type="evidence" value="ECO:0007669"/>
    <property type="project" value="UniProtKB-ARBA"/>
</dbReference>
<sequence>MLSRIVSHNLGRPTTYTASQIGKRFSSIISVHRETKEDNTNIPFEFNSENKKRAEEIIKKYPPQYKKSACMPLLDLGQRQLGFTSISVMNYVAKLLDMPPMRVYEVATFYTMYNRHPMGKYNIQVCTTTPCQLCGSDGIMKAIKDELQIKPGQTTPDKLFTLQEVECLGACVNAPMIAINDDYHEDLTPEATVALLKQLKEGKELTEVGPVLNKRKSCEPFSGQKVLLESPPTSPSAPVGGKSSKGYLKPKVSPSAPVGRRSSRGYLSPSAPVGRRSSRGYLSPSAPVGRRSSRGYLSPSAPVGRRSSRGYLSPSAPVGRRSSRGYLSPSAPVGDTFTLYSTPSTIMLV</sequence>
<dbReference type="FunFam" id="1.10.10.1590:FF:000001">
    <property type="entry name" value="NADH-quinone oxidoreductase subunit E"/>
    <property type="match status" value="1"/>
</dbReference>
<dbReference type="GO" id="GO:0008137">
    <property type="term" value="F:NADH dehydrogenase (ubiquinone) activity"/>
    <property type="evidence" value="ECO:0007669"/>
    <property type="project" value="UniProtKB-ARBA"/>
</dbReference>
<protein>
    <submittedName>
        <fullName evidence="10">NdufV2</fullName>
    </submittedName>
</protein>
<evidence type="ECO:0000256" key="1">
    <source>
        <dbReference type="ARBA" id="ARBA00010643"/>
    </source>
</evidence>
<name>A0AAI9STK4_9ASCO</name>
<dbReference type="AlphaFoldDB" id="A0AAI9STK4"/>
<keyword evidence="4" id="KW-1278">Translocase</keyword>
<keyword evidence="7" id="KW-0520">NAD</keyword>
<accession>A0AAI9STK4</accession>
<dbReference type="InterPro" id="IPR002023">
    <property type="entry name" value="NuoE-like"/>
</dbReference>
<dbReference type="SUPFAM" id="SSF52833">
    <property type="entry name" value="Thioredoxin-like"/>
    <property type="match status" value="1"/>
</dbReference>
<dbReference type="FunFam" id="3.40.30.10:FF:000022">
    <property type="entry name" value="NADH dehydrogenase flavoprotein 2, mitochondrial"/>
    <property type="match status" value="1"/>
</dbReference>
<dbReference type="Gene3D" id="3.40.30.10">
    <property type="entry name" value="Glutaredoxin"/>
    <property type="match status" value="1"/>
</dbReference>
<comment type="cofactor">
    <cofactor evidence="8">
        <name>[2Fe-2S] cluster</name>
        <dbReference type="ChEBI" id="CHEBI:190135"/>
    </cofactor>
</comment>
<dbReference type="GO" id="GO:0051537">
    <property type="term" value="F:2 iron, 2 sulfur cluster binding"/>
    <property type="evidence" value="ECO:0007669"/>
    <property type="project" value="UniProtKB-KW"/>
</dbReference>
<dbReference type="GeneID" id="73382403"/>
<dbReference type="NCBIfam" id="NF005725">
    <property type="entry name" value="PRK07539.1-5"/>
    <property type="match status" value="1"/>
</dbReference>
<comment type="similarity">
    <text evidence="1">Belongs to the complex I 24 kDa subunit family.</text>
</comment>
<dbReference type="EMBL" id="JAHUZD010000149">
    <property type="protein sequence ID" value="KAI3402382.1"/>
    <property type="molecule type" value="Genomic_DNA"/>
</dbReference>
<evidence type="ECO:0000256" key="6">
    <source>
        <dbReference type="ARBA" id="ARBA00023014"/>
    </source>
</evidence>
<dbReference type="RefSeq" id="XP_049178131.1">
    <property type="nucleotide sequence ID" value="XM_049326265.1"/>
</dbReference>
<dbReference type="Proteomes" id="UP001202479">
    <property type="component" value="Unassembled WGS sequence"/>
</dbReference>
<dbReference type="GO" id="GO:0046872">
    <property type="term" value="F:metal ion binding"/>
    <property type="evidence" value="ECO:0007669"/>
    <property type="project" value="UniProtKB-KW"/>
</dbReference>
<dbReference type="Pfam" id="PF01257">
    <property type="entry name" value="2Fe-2S_thioredx"/>
    <property type="match status" value="1"/>
</dbReference>
<evidence type="ECO:0000256" key="3">
    <source>
        <dbReference type="ARBA" id="ARBA00022723"/>
    </source>
</evidence>
<dbReference type="GO" id="GO:0098796">
    <property type="term" value="C:membrane protein complex"/>
    <property type="evidence" value="ECO:0007669"/>
    <property type="project" value="UniProtKB-ARBA"/>
</dbReference>
<keyword evidence="6" id="KW-0411">Iron-sulfur</keyword>
<dbReference type="InterPro" id="IPR042128">
    <property type="entry name" value="NuoE_dom"/>
</dbReference>
<dbReference type="GO" id="GO:1902494">
    <property type="term" value="C:catalytic complex"/>
    <property type="evidence" value="ECO:0007669"/>
    <property type="project" value="UniProtKB-ARBA"/>
</dbReference>
<evidence type="ECO:0000256" key="9">
    <source>
        <dbReference type="SAM" id="MobiDB-lite"/>
    </source>
</evidence>
<dbReference type="Gene3D" id="1.10.10.1590">
    <property type="entry name" value="NADH-quinone oxidoreductase subunit E"/>
    <property type="match status" value="1"/>
</dbReference>
<proteinExistence type="inferred from homology"/>
<dbReference type="InterPro" id="IPR041921">
    <property type="entry name" value="NuoE_N"/>
</dbReference>
<evidence type="ECO:0000256" key="4">
    <source>
        <dbReference type="ARBA" id="ARBA00022967"/>
    </source>
</evidence>
<dbReference type="PANTHER" id="PTHR10371:SF3">
    <property type="entry name" value="NADH DEHYDROGENASE [UBIQUINONE] FLAVOPROTEIN 2, MITOCHONDRIAL"/>
    <property type="match status" value="1"/>
</dbReference>